<dbReference type="CDD" id="cd02513">
    <property type="entry name" value="CMP-NeuAc_Synthase"/>
    <property type="match status" value="1"/>
</dbReference>
<protein>
    <submittedName>
        <fullName evidence="1">Cytidylyltransferase domain-containing protein</fullName>
    </submittedName>
</protein>
<evidence type="ECO:0000313" key="2">
    <source>
        <dbReference type="Proteomes" id="UP001597508"/>
    </source>
</evidence>
<dbReference type="EMBL" id="JBHULH010000004">
    <property type="protein sequence ID" value="MFD2567783.1"/>
    <property type="molecule type" value="Genomic_DNA"/>
</dbReference>
<keyword evidence="1" id="KW-0548">Nucleotidyltransferase</keyword>
<dbReference type="InterPro" id="IPR029044">
    <property type="entry name" value="Nucleotide-diphossugar_trans"/>
</dbReference>
<dbReference type="RefSeq" id="WP_379666489.1">
    <property type="nucleotide sequence ID" value="NZ_JBHULH010000004.1"/>
</dbReference>
<keyword evidence="1" id="KW-0808">Transferase</keyword>
<dbReference type="InterPro" id="IPR003329">
    <property type="entry name" value="Cytidylyl_trans"/>
</dbReference>
<dbReference type="Proteomes" id="UP001597508">
    <property type="component" value="Unassembled WGS sequence"/>
</dbReference>
<dbReference type="InterPro" id="IPR050793">
    <property type="entry name" value="CMP-NeuNAc_synthase"/>
</dbReference>
<sequence>MSVVAIIPARSGSKGIPNKNLTEVGGKPLIGWSIEAAEKAERIDKIIVTSDGNDILEFSSQYKTVETLDRPDHLAQDNTPTAPVVEHALEQFHITGEEYKYLVLLQPTSPLRTADDIDDALALMKEANANSLISVVKPDHHPLKSFKKNKEGYLEGIVNNDFPFMPRQELPVAYQPNGAIYIIEIKEFLKRKTFFTDRTIEYVMPTSKSFDVDSYEDIEKIENQFKTNPPCQN</sequence>
<dbReference type="PANTHER" id="PTHR21485:SF6">
    <property type="entry name" value="N-ACYLNEURAMINATE CYTIDYLYLTRANSFERASE-RELATED"/>
    <property type="match status" value="1"/>
</dbReference>
<dbReference type="GO" id="GO:0016779">
    <property type="term" value="F:nucleotidyltransferase activity"/>
    <property type="evidence" value="ECO:0007669"/>
    <property type="project" value="UniProtKB-KW"/>
</dbReference>
<organism evidence="1 2">
    <name type="scientific">Pseudotenacibaculum haliotis</name>
    <dbReference type="NCBI Taxonomy" id="1862138"/>
    <lineage>
        <taxon>Bacteria</taxon>
        <taxon>Pseudomonadati</taxon>
        <taxon>Bacteroidota</taxon>
        <taxon>Flavobacteriia</taxon>
        <taxon>Flavobacteriales</taxon>
        <taxon>Flavobacteriaceae</taxon>
        <taxon>Pseudotenacibaculum</taxon>
    </lineage>
</organism>
<gene>
    <name evidence="1" type="ORF">ACFSRZ_10395</name>
</gene>
<accession>A0ABW5LSG6</accession>
<keyword evidence="2" id="KW-1185">Reference proteome</keyword>
<reference evidence="2" key="1">
    <citation type="journal article" date="2019" name="Int. J. Syst. Evol. Microbiol.">
        <title>The Global Catalogue of Microorganisms (GCM) 10K type strain sequencing project: providing services to taxonomists for standard genome sequencing and annotation.</title>
        <authorList>
            <consortium name="The Broad Institute Genomics Platform"/>
            <consortium name="The Broad Institute Genome Sequencing Center for Infectious Disease"/>
            <person name="Wu L."/>
            <person name="Ma J."/>
        </authorList>
    </citation>
    <scope>NUCLEOTIDE SEQUENCE [LARGE SCALE GENOMIC DNA]</scope>
    <source>
        <strain evidence="2">KCTC 52127</strain>
    </source>
</reference>
<proteinExistence type="predicted"/>
<dbReference type="Pfam" id="PF02348">
    <property type="entry name" value="CTP_transf_3"/>
    <property type="match status" value="1"/>
</dbReference>
<dbReference type="SUPFAM" id="SSF53448">
    <property type="entry name" value="Nucleotide-diphospho-sugar transferases"/>
    <property type="match status" value="1"/>
</dbReference>
<evidence type="ECO:0000313" key="1">
    <source>
        <dbReference type="EMBL" id="MFD2567783.1"/>
    </source>
</evidence>
<name>A0ABW5LSG6_9FLAO</name>
<dbReference type="Gene3D" id="3.90.550.10">
    <property type="entry name" value="Spore Coat Polysaccharide Biosynthesis Protein SpsA, Chain A"/>
    <property type="match status" value="1"/>
</dbReference>
<comment type="caution">
    <text evidence="1">The sequence shown here is derived from an EMBL/GenBank/DDBJ whole genome shotgun (WGS) entry which is preliminary data.</text>
</comment>
<dbReference type="PANTHER" id="PTHR21485">
    <property type="entry name" value="HAD SUPERFAMILY MEMBERS CMAS AND KDSC"/>
    <property type="match status" value="1"/>
</dbReference>